<dbReference type="Proteomes" id="UP000539313">
    <property type="component" value="Unassembled WGS sequence"/>
</dbReference>
<keyword evidence="4" id="KW-0732">Signal</keyword>
<name>A0A7W3RBQ1_9ACTN</name>
<evidence type="ECO:0000313" key="12">
    <source>
        <dbReference type="Proteomes" id="UP000539313"/>
    </source>
</evidence>
<dbReference type="Pfam" id="PF05572">
    <property type="entry name" value="Peptidase_M43"/>
    <property type="match status" value="1"/>
</dbReference>
<evidence type="ECO:0000256" key="1">
    <source>
        <dbReference type="ARBA" id="ARBA00008721"/>
    </source>
</evidence>
<accession>A0A7W3RBQ1</accession>
<keyword evidence="3" id="KW-0479">Metal-binding</keyword>
<evidence type="ECO:0000256" key="5">
    <source>
        <dbReference type="ARBA" id="ARBA00022801"/>
    </source>
</evidence>
<comment type="similarity">
    <text evidence="1">Belongs to the peptidase M43B family.</text>
</comment>
<evidence type="ECO:0000256" key="9">
    <source>
        <dbReference type="SAM" id="MobiDB-lite"/>
    </source>
</evidence>
<keyword evidence="12" id="KW-1185">Reference proteome</keyword>
<dbReference type="PANTHER" id="PTHR47466:SF1">
    <property type="entry name" value="METALLOPROTEASE MEP1 (AFU_ORTHOLOGUE AFUA_1G07730)-RELATED"/>
    <property type="match status" value="1"/>
</dbReference>
<dbReference type="AlphaFoldDB" id="A0A7W3RBQ1"/>
<keyword evidence="7" id="KW-0482">Metalloprotease</keyword>
<sequence length="355" mass="38027">MITSGALAGTAGDLSAPGSPPRPAPLQAAPAHAARPDCPPGPPTAHGHGHSHGHHHGPLDRPARALRTRPAPAERSPAVLPGFAQGRALWRDRAALAPAQVAEMLAELRRELLVRYGTADEAAVNRAQRRTGIVVPVRFHVIADGRDGRLSRATALRQIDVLNAAYSGEGGGTDTGVRFRLAGYDVTQNASWFRNPQAHERRMKAALNRGGAGTLNLYTAAVGVEVLGFSTYPQNYRSRPEEDGVVVDYRSVPGGAYRQYDHGYTAVHEVGHWLGLFHTFENGCNAPGDGVDDTPYEAVPTEGCPISKDTCPAAGNDPIHNFMDYAWDACMQEFTPGQAVRIRAAWAAFRSSGDR</sequence>
<keyword evidence="6" id="KW-0862">Zinc</keyword>
<keyword evidence="2" id="KW-0645">Protease</keyword>
<evidence type="ECO:0000256" key="8">
    <source>
        <dbReference type="ARBA" id="ARBA00023157"/>
    </source>
</evidence>
<evidence type="ECO:0000259" key="10">
    <source>
        <dbReference type="Pfam" id="PF05572"/>
    </source>
</evidence>
<dbReference type="InterPro" id="IPR008754">
    <property type="entry name" value="Peptidase_M43"/>
</dbReference>
<proteinExistence type="inferred from homology"/>
<feature type="region of interest" description="Disordered" evidence="9">
    <location>
        <begin position="1"/>
        <end position="63"/>
    </location>
</feature>
<protein>
    <recommendedName>
        <fullName evidence="10">Peptidase M43 pregnancy-associated plasma-A domain-containing protein</fullName>
    </recommendedName>
</protein>
<evidence type="ECO:0000256" key="3">
    <source>
        <dbReference type="ARBA" id="ARBA00022723"/>
    </source>
</evidence>
<dbReference type="CDD" id="cd04275">
    <property type="entry name" value="ZnMc_pappalysin_like"/>
    <property type="match status" value="1"/>
</dbReference>
<reference evidence="11 12" key="1">
    <citation type="submission" date="2020-08" db="EMBL/GenBank/DDBJ databases">
        <title>Sequencing the genomes of 1000 actinobacteria strains.</title>
        <authorList>
            <person name="Klenk H.-P."/>
        </authorList>
    </citation>
    <scope>NUCLEOTIDE SEQUENCE [LARGE SCALE GENOMIC DNA]</scope>
    <source>
        <strain evidence="11 12">DSM 45823</strain>
    </source>
</reference>
<evidence type="ECO:0000313" key="11">
    <source>
        <dbReference type="EMBL" id="MBA9007663.1"/>
    </source>
</evidence>
<dbReference type="Gene3D" id="3.40.390.10">
    <property type="entry name" value="Collagenase (Catalytic Domain)"/>
    <property type="match status" value="1"/>
</dbReference>
<keyword evidence="5" id="KW-0378">Hydrolase</keyword>
<dbReference type="SUPFAM" id="SSF55486">
    <property type="entry name" value="Metalloproteases ('zincins'), catalytic domain"/>
    <property type="match status" value="1"/>
</dbReference>
<organism evidence="11 12">
    <name type="scientific">Thermomonospora cellulosilytica</name>
    <dbReference type="NCBI Taxonomy" id="1411118"/>
    <lineage>
        <taxon>Bacteria</taxon>
        <taxon>Bacillati</taxon>
        <taxon>Actinomycetota</taxon>
        <taxon>Actinomycetes</taxon>
        <taxon>Streptosporangiales</taxon>
        <taxon>Thermomonosporaceae</taxon>
        <taxon>Thermomonospora</taxon>
    </lineage>
</organism>
<dbReference type="GO" id="GO:0006508">
    <property type="term" value="P:proteolysis"/>
    <property type="evidence" value="ECO:0007669"/>
    <property type="project" value="UniProtKB-KW"/>
</dbReference>
<dbReference type="PANTHER" id="PTHR47466">
    <property type="match status" value="1"/>
</dbReference>
<evidence type="ECO:0000256" key="6">
    <source>
        <dbReference type="ARBA" id="ARBA00022833"/>
    </source>
</evidence>
<feature type="domain" description="Peptidase M43 pregnancy-associated plasma-A" evidence="10">
    <location>
        <begin position="259"/>
        <end position="345"/>
    </location>
</feature>
<dbReference type="GO" id="GO:0046872">
    <property type="term" value="F:metal ion binding"/>
    <property type="evidence" value="ECO:0007669"/>
    <property type="project" value="UniProtKB-KW"/>
</dbReference>
<dbReference type="GO" id="GO:0008237">
    <property type="term" value="F:metallopeptidase activity"/>
    <property type="evidence" value="ECO:0007669"/>
    <property type="project" value="UniProtKB-KW"/>
</dbReference>
<keyword evidence="8" id="KW-1015">Disulfide bond</keyword>
<feature type="compositionally biased region" description="Basic residues" evidence="9">
    <location>
        <begin position="47"/>
        <end position="56"/>
    </location>
</feature>
<gene>
    <name evidence="11" type="ORF">HNR21_006545</name>
</gene>
<evidence type="ECO:0000256" key="7">
    <source>
        <dbReference type="ARBA" id="ARBA00023049"/>
    </source>
</evidence>
<comment type="caution">
    <text evidence="11">The sequence shown here is derived from an EMBL/GenBank/DDBJ whole genome shotgun (WGS) entry which is preliminary data.</text>
</comment>
<dbReference type="InterPro" id="IPR024079">
    <property type="entry name" value="MetalloPept_cat_dom_sf"/>
</dbReference>
<dbReference type="RefSeq" id="WP_246442414.1">
    <property type="nucleotide sequence ID" value="NZ_JACJII010000001.1"/>
</dbReference>
<evidence type="ECO:0000256" key="2">
    <source>
        <dbReference type="ARBA" id="ARBA00022670"/>
    </source>
</evidence>
<dbReference type="EMBL" id="JACJII010000001">
    <property type="protein sequence ID" value="MBA9007663.1"/>
    <property type="molecule type" value="Genomic_DNA"/>
</dbReference>
<evidence type="ECO:0000256" key="4">
    <source>
        <dbReference type="ARBA" id="ARBA00022729"/>
    </source>
</evidence>